<evidence type="ECO:0000313" key="9">
    <source>
        <dbReference type="EMBL" id="MCK2215033.1"/>
    </source>
</evidence>
<dbReference type="SUPFAM" id="SSF103473">
    <property type="entry name" value="MFS general substrate transporter"/>
    <property type="match status" value="1"/>
</dbReference>
<comment type="subcellular location">
    <subcellularLocation>
        <location evidence="1">Cell inner membrane</location>
        <topology evidence="1">Multi-pass membrane protein</topology>
    </subcellularLocation>
</comment>
<evidence type="ECO:0000259" key="8">
    <source>
        <dbReference type="PROSITE" id="PS50850"/>
    </source>
</evidence>
<feature type="transmembrane region" description="Helical" evidence="7">
    <location>
        <begin position="14"/>
        <end position="32"/>
    </location>
</feature>
<proteinExistence type="predicted"/>
<dbReference type="RefSeq" id="WP_242375337.1">
    <property type="nucleotide sequence ID" value="NZ_JAKRKC020000001.1"/>
</dbReference>
<feature type="domain" description="Major facilitator superfamily (MFS) profile" evidence="8">
    <location>
        <begin position="209"/>
        <end position="407"/>
    </location>
</feature>
<dbReference type="Gene3D" id="1.20.1250.20">
    <property type="entry name" value="MFS general substrate transporter like domains"/>
    <property type="match status" value="1"/>
</dbReference>
<comment type="caution">
    <text evidence="9">The sequence shown here is derived from an EMBL/GenBank/DDBJ whole genome shotgun (WGS) entry which is preliminary data.</text>
</comment>
<keyword evidence="6 7" id="KW-0472">Membrane</keyword>
<dbReference type="InterPro" id="IPR010290">
    <property type="entry name" value="TM_effector"/>
</dbReference>
<evidence type="ECO:0000256" key="7">
    <source>
        <dbReference type="SAM" id="Phobius"/>
    </source>
</evidence>
<evidence type="ECO:0000256" key="2">
    <source>
        <dbReference type="ARBA" id="ARBA00022448"/>
    </source>
</evidence>
<keyword evidence="4 7" id="KW-0812">Transmembrane</keyword>
<dbReference type="InterPro" id="IPR036259">
    <property type="entry name" value="MFS_trans_sf"/>
</dbReference>
<dbReference type="CDD" id="cd06173">
    <property type="entry name" value="MFS_MefA_like"/>
    <property type="match status" value="1"/>
</dbReference>
<feature type="transmembrane region" description="Helical" evidence="7">
    <location>
        <begin position="44"/>
        <end position="64"/>
    </location>
</feature>
<evidence type="ECO:0000256" key="4">
    <source>
        <dbReference type="ARBA" id="ARBA00022692"/>
    </source>
</evidence>
<dbReference type="Pfam" id="PF05977">
    <property type="entry name" value="MFS_3"/>
    <property type="match status" value="1"/>
</dbReference>
<organism evidence="9 10">
    <name type="scientific">Actinomadura luzonensis</name>
    <dbReference type="NCBI Taxonomy" id="2805427"/>
    <lineage>
        <taxon>Bacteria</taxon>
        <taxon>Bacillati</taxon>
        <taxon>Actinomycetota</taxon>
        <taxon>Actinomycetes</taxon>
        <taxon>Streptosporangiales</taxon>
        <taxon>Thermomonosporaceae</taxon>
        <taxon>Actinomadura</taxon>
    </lineage>
</organism>
<dbReference type="PANTHER" id="PTHR23513">
    <property type="entry name" value="INTEGRAL MEMBRANE EFFLUX PROTEIN-RELATED"/>
    <property type="match status" value="1"/>
</dbReference>
<dbReference type="PROSITE" id="PS50850">
    <property type="entry name" value="MFS"/>
    <property type="match status" value="1"/>
</dbReference>
<keyword evidence="3" id="KW-1003">Cell membrane</keyword>
<dbReference type="InterPro" id="IPR020846">
    <property type="entry name" value="MFS_dom"/>
</dbReference>
<dbReference type="EMBL" id="JAKRKC020000001">
    <property type="protein sequence ID" value="MCK2215033.1"/>
    <property type="molecule type" value="Genomic_DNA"/>
</dbReference>
<keyword evidence="5 7" id="KW-1133">Transmembrane helix</keyword>
<feature type="transmembrane region" description="Helical" evidence="7">
    <location>
        <begin position="373"/>
        <end position="394"/>
    </location>
</feature>
<gene>
    <name evidence="9" type="ORF">MF672_014735</name>
</gene>
<reference evidence="9 10" key="1">
    <citation type="submission" date="2022-04" db="EMBL/GenBank/DDBJ databases">
        <title>Genome draft of Actinomadura sp. ATCC 31491.</title>
        <authorList>
            <person name="Shi X."/>
            <person name="Du Y."/>
        </authorList>
    </citation>
    <scope>NUCLEOTIDE SEQUENCE [LARGE SCALE GENOMIC DNA]</scope>
    <source>
        <strain evidence="9 10">ATCC 31491</strain>
    </source>
</reference>
<sequence>MDTRPLGVPAYRRIWLGQAVSHVGVGVTVVAVGKQVYEITGSSFWVGLLGLANLVPLVVFGLWGGAVADAVDRRRLLLAGSAVAWAATLFILAQALLGLDNVYVIFAAVAVNATGFAITGPTRGAIIPRILEPELVPAANALNSLVYSIGAVIGPMVGGVLLAGGGYAGAYAVDALLFTAGLYAALRLPALPPAGEVTRPGARAVLEGLSFIMRSPVLLMSFVVDIIAMVFALPRALYPEAADLWFGGSDLALGWLNSAMAIGSVAGALFSGWVGRIRRQGVALVVVIAVWGLAVAAAGTTQHLWLVVAFMAVGGVADVISSVWRQSILQLYAPDEMRGRMQGAFMVVVAGGPRLGDLRAGATATVFGLTGAWVGGGLACAAVVLVVGLSVAGFRDYRSGTVAGRRP</sequence>
<protein>
    <submittedName>
        <fullName evidence="9">MFS transporter</fullName>
    </submittedName>
</protein>
<evidence type="ECO:0000256" key="5">
    <source>
        <dbReference type="ARBA" id="ARBA00022989"/>
    </source>
</evidence>
<accession>A0ABT0FRS2</accession>
<feature type="transmembrane region" description="Helical" evidence="7">
    <location>
        <begin position="211"/>
        <end position="233"/>
    </location>
</feature>
<feature type="transmembrane region" description="Helical" evidence="7">
    <location>
        <begin position="76"/>
        <end position="96"/>
    </location>
</feature>
<feature type="transmembrane region" description="Helical" evidence="7">
    <location>
        <begin position="253"/>
        <end position="274"/>
    </location>
</feature>
<evidence type="ECO:0000256" key="6">
    <source>
        <dbReference type="ARBA" id="ARBA00023136"/>
    </source>
</evidence>
<evidence type="ECO:0000313" key="10">
    <source>
        <dbReference type="Proteomes" id="UP001317259"/>
    </source>
</evidence>
<evidence type="ECO:0000256" key="1">
    <source>
        <dbReference type="ARBA" id="ARBA00004429"/>
    </source>
</evidence>
<feature type="transmembrane region" description="Helical" evidence="7">
    <location>
        <begin position="102"/>
        <end position="120"/>
    </location>
</feature>
<evidence type="ECO:0000256" key="3">
    <source>
        <dbReference type="ARBA" id="ARBA00022475"/>
    </source>
</evidence>
<feature type="transmembrane region" description="Helical" evidence="7">
    <location>
        <begin position="141"/>
        <end position="162"/>
    </location>
</feature>
<feature type="transmembrane region" description="Helical" evidence="7">
    <location>
        <begin position="281"/>
        <end position="298"/>
    </location>
</feature>
<keyword evidence="10" id="KW-1185">Reference proteome</keyword>
<feature type="transmembrane region" description="Helical" evidence="7">
    <location>
        <begin position="168"/>
        <end position="190"/>
    </location>
</feature>
<keyword evidence="2" id="KW-0813">Transport</keyword>
<dbReference type="PANTHER" id="PTHR23513:SF9">
    <property type="entry name" value="ENTEROBACTIN EXPORTER ENTS"/>
    <property type="match status" value="1"/>
</dbReference>
<name>A0ABT0FRS2_9ACTN</name>
<dbReference type="Proteomes" id="UP001317259">
    <property type="component" value="Unassembled WGS sequence"/>
</dbReference>